<gene>
    <name evidence="2" type="ORF">MACH07_25700</name>
</gene>
<dbReference type="Proteomes" id="UP001330184">
    <property type="component" value="Chromosome"/>
</dbReference>
<sequence>MDQLLHQIQDCSLCEKHLALGPRPIIAAHPKSKIAIIGQAPGAKVHQTGVPWDDPSGKKLREWLNVTEQQFYNKQLFALIPMGFCYPGKGKSGDLPPRPECAPKWHNPLMDQMPNLDLIILIGQYAQNHYLGDTMKKNLTETVNNYNIYLPKYFVLPHPSPRNRFWLQKNPWFGKQVLPELQKRVNALIAP</sequence>
<keyword evidence="3" id="KW-1185">Reference proteome</keyword>
<dbReference type="SUPFAM" id="SSF52141">
    <property type="entry name" value="Uracil-DNA glycosylase-like"/>
    <property type="match status" value="1"/>
</dbReference>
<evidence type="ECO:0000313" key="2">
    <source>
        <dbReference type="EMBL" id="BDW93738.1"/>
    </source>
</evidence>
<dbReference type="InterPro" id="IPR047124">
    <property type="entry name" value="HI_0220.2"/>
</dbReference>
<feature type="domain" description="Uracil-DNA glycosylase-like" evidence="1">
    <location>
        <begin position="25"/>
        <end position="182"/>
    </location>
</feature>
<evidence type="ECO:0000313" key="3">
    <source>
        <dbReference type="Proteomes" id="UP001330184"/>
    </source>
</evidence>
<dbReference type="SMART" id="SM00987">
    <property type="entry name" value="UreE_C"/>
    <property type="match status" value="1"/>
</dbReference>
<dbReference type="PANTHER" id="PTHR42160">
    <property type="entry name" value="URACIL-DNA GLYCOSYLASE SUPERFAMILY PROTEIN"/>
    <property type="match status" value="1"/>
</dbReference>
<dbReference type="CDD" id="cd10033">
    <property type="entry name" value="UDG_like"/>
    <property type="match status" value="1"/>
</dbReference>
<accession>A0AA48KPC9</accession>
<reference evidence="2 3" key="1">
    <citation type="submission" date="2023-01" db="EMBL/GenBank/DDBJ databases">
        <title>Complete genome sequence of Muricauda aquimarina strain IFOP_LL357.</title>
        <authorList>
            <person name="Gajardo G."/>
            <person name="Ueki S."/>
            <person name="Maruyama F."/>
        </authorList>
    </citation>
    <scope>NUCLEOTIDE SEQUENCE [LARGE SCALE GENOMIC DNA]</scope>
    <source>
        <strain evidence="2 3">IFOP_LL357</strain>
    </source>
</reference>
<dbReference type="SMART" id="SM00986">
    <property type="entry name" value="UDG"/>
    <property type="match status" value="1"/>
</dbReference>
<proteinExistence type="predicted"/>
<dbReference type="AlphaFoldDB" id="A0AA48KPC9"/>
<dbReference type="PANTHER" id="PTHR42160:SF1">
    <property type="entry name" value="URACIL-DNA GLYCOSYLASE SUPERFAMILY PROTEIN"/>
    <property type="match status" value="1"/>
</dbReference>
<dbReference type="Pfam" id="PF03167">
    <property type="entry name" value="UDG"/>
    <property type="match status" value="1"/>
</dbReference>
<dbReference type="InterPro" id="IPR036895">
    <property type="entry name" value="Uracil-DNA_glycosylase-like_sf"/>
</dbReference>
<dbReference type="Gene3D" id="3.40.470.10">
    <property type="entry name" value="Uracil-DNA glycosylase-like domain"/>
    <property type="match status" value="1"/>
</dbReference>
<dbReference type="InterPro" id="IPR005122">
    <property type="entry name" value="Uracil-DNA_glycosylase-like"/>
</dbReference>
<name>A0AA48KPC9_9FLAO</name>
<evidence type="ECO:0000259" key="1">
    <source>
        <dbReference type="SMART" id="SM00986"/>
    </source>
</evidence>
<dbReference type="RefSeq" id="WP_338194529.1">
    <property type="nucleotide sequence ID" value="NZ_AP027268.1"/>
</dbReference>
<dbReference type="EMBL" id="AP027268">
    <property type="protein sequence ID" value="BDW93738.1"/>
    <property type="molecule type" value="Genomic_DNA"/>
</dbReference>
<organism evidence="2 3">
    <name type="scientific">Flagellimonas marinaquae</name>
    <dbReference type="NCBI Taxonomy" id="254955"/>
    <lineage>
        <taxon>Bacteria</taxon>
        <taxon>Pseudomonadati</taxon>
        <taxon>Bacteroidota</taxon>
        <taxon>Flavobacteriia</taxon>
        <taxon>Flavobacteriales</taxon>
        <taxon>Flavobacteriaceae</taxon>
        <taxon>Flagellimonas</taxon>
    </lineage>
</organism>
<protein>
    <recommendedName>
        <fullName evidence="1">Uracil-DNA glycosylase-like domain-containing protein</fullName>
    </recommendedName>
</protein>